<proteinExistence type="predicted"/>
<comment type="caution">
    <text evidence="2">The sequence shown here is derived from an EMBL/GenBank/DDBJ whole genome shotgun (WGS) entry which is preliminary data.</text>
</comment>
<protein>
    <submittedName>
        <fullName evidence="2">Uncharacterized protein</fullName>
    </submittedName>
</protein>
<accession>F9RM06</accession>
<sequence length="71" mass="8029">MAAIKHSIRLQSLLASVVIPTLVSAFALLNRYYKGLEANLKTIQLSIPHSASLMLDIRRQEKPYGMIKKYN</sequence>
<keyword evidence="1" id="KW-1133">Transmembrane helix</keyword>
<dbReference type="RefSeq" id="WP_005594444.1">
    <property type="nucleotide sequence ID" value="NZ_AFWE01000078.1"/>
</dbReference>
<keyword evidence="1" id="KW-0472">Membrane</keyword>
<dbReference type="AlphaFoldDB" id="F9RM06"/>
<dbReference type="Proteomes" id="UP000004349">
    <property type="component" value="Unassembled WGS sequence"/>
</dbReference>
<feature type="transmembrane region" description="Helical" evidence="1">
    <location>
        <begin position="12"/>
        <end position="33"/>
    </location>
</feature>
<keyword evidence="1" id="KW-0812">Transmembrane</keyword>
<name>F9RM06_9VIBR</name>
<dbReference type="EMBL" id="AFWE01000078">
    <property type="protein sequence ID" value="EGU38706.1"/>
    <property type="molecule type" value="Genomic_DNA"/>
</dbReference>
<evidence type="ECO:0000313" key="2">
    <source>
        <dbReference type="EMBL" id="EGU38706.1"/>
    </source>
</evidence>
<evidence type="ECO:0000256" key="1">
    <source>
        <dbReference type="SAM" id="Phobius"/>
    </source>
</evidence>
<organism evidence="2 3">
    <name type="scientific">Vibrio scophthalmi LMG 19158</name>
    <dbReference type="NCBI Taxonomy" id="870967"/>
    <lineage>
        <taxon>Bacteria</taxon>
        <taxon>Pseudomonadati</taxon>
        <taxon>Pseudomonadota</taxon>
        <taxon>Gammaproteobacteria</taxon>
        <taxon>Vibrionales</taxon>
        <taxon>Vibrionaceae</taxon>
        <taxon>Vibrio</taxon>
    </lineage>
</organism>
<reference evidence="2 3" key="1">
    <citation type="journal article" date="2012" name="Int. J. Syst. Evol. Microbiol.">
        <title>Vibrio caribbeanicus sp. nov., isolated from the marine sponge Scleritoderma cyanea.</title>
        <authorList>
            <person name="Hoffmann M."/>
            <person name="Monday S.R."/>
            <person name="Allard M.W."/>
            <person name="Strain E.A."/>
            <person name="Whittaker P."/>
            <person name="Naum M."/>
            <person name="McCarthy P.J."/>
            <person name="Lopez J.V."/>
            <person name="Fischer M."/>
            <person name="Brown E.W."/>
        </authorList>
    </citation>
    <scope>NUCLEOTIDE SEQUENCE [LARGE SCALE GENOMIC DNA]</scope>
    <source>
        <strain evidence="2 3">LMG 19158</strain>
    </source>
</reference>
<evidence type="ECO:0000313" key="3">
    <source>
        <dbReference type="Proteomes" id="UP000004349"/>
    </source>
</evidence>
<gene>
    <name evidence="2" type="ORF">VIS19158_02815</name>
</gene>